<sequence length="79" mass="8088">MDSYGLDQSCRAAKSPPAAWVTDAACVASVPFALSGSAGTERTLTPKPPTEAPATNRTCGTFRLSLAANTDQMAGTGRL</sequence>
<organism evidence="2 3">
    <name type="scientific">Pleurodeles waltl</name>
    <name type="common">Iberian ribbed newt</name>
    <dbReference type="NCBI Taxonomy" id="8319"/>
    <lineage>
        <taxon>Eukaryota</taxon>
        <taxon>Metazoa</taxon>
        <taxon>Chordata</taxon>
        <taxon>Craniata</taxon>
        <taxon>Vertebrata</taxon>
        <taxon>Euteleostomi</taxon>
        <taxon>Amphibia</taxon>
        <taxon>Batrachia</taxon>
        <taxon>Caudata</taxon>
        <taxon>Salamandroidea</taxon>
        <taxon>Salamandridae</taxon>
        <taxon>Pleurodelinae</taxon>
        <taxon>Pleurodeles</taxon>
    </lineage>
</organism>
<gene>
    <name evidence="2" type="ORF">NDU88_004511</name>
</gene>
<dbReference type="Proteomes" id="UP001066276">
    <property type="component" value="Chromosome 1_2"/>
</dbReference>
<evidence type="ECO:0000313" key="3">
    <source>
        <dbReference type="Proteomes" id="UP001066276"/>
    </source>
</evidence>
<accession>A0AAV7W572</accession>
<dbReference type="EMBL" id="JANPWB010000002">
    <property type="protein sequence ID" value="KAJ1209133.1"/>
    <property type="molecule type" value="Genomic_DNA"/>
</dbReference>
<feature type="region of interest" description="Disordered" evidence="1">
    <location>
        <begin position="37"/>
        <end position="57"/>
    </location>
</feature>
<evidence type="ECO:0000256" key="1">
    <source>
        <dbReference type="SAM" id="MobiDB-lite"/>
    </source>
</evidence>
<name>A0AAV7W572_PLEWA</name>
<reference evidence="2" key="1">
    <citation type="journal article" date="2022" name="bioRxiv">
        <title>Sequencing and chromosome-scale assembly of the giantPleurodeles waltlgenome.</title>
        <authorList>
            <person name="Brown T."/>
            <person name="Elewa A."/>
            <person name="Iarovenko S."/>
            <person name="Subramanian E."/>
            <person name="Araus A.J."/>
            <person name="Petzold A."/>
            <person name="Susuki M."/>
            <person name="Suzuki K.-i.T."/>
            <person name="Hayashi T."/>
            <person name="Toyoda A."/>
            <person name="Oliveira C."/>
            <person name="Osipova E."/>
            <person name="Leigh N.D."/>
            <person name="Simon A."/>
            <person name="Yun M.H."/>
        </authorList>
    </citation>
    <scope>NUCLEOTIDE SEQUENCE</scope>
    <source>
        <strain evidence="2">20211129_DDA</strain>
        <tissue evidence="2">Liver</tissue>
    </source>
</reference>
<protein>
    <submittedName>
        <fullName evidence="2">Uncharacterized protein</fullName>
    </submittedName>
</protein>
<comment type="caution">
    <text evidence="2">The sequence shown here is derived from an EMBL/GenBank/DDBJ whole genome shotgun (WGS) entry which is preliminary data.</text>
</comment>
<dbReference type="AlphaFoldDB" id="A0AAV7W572"/>
<evidence type="ECO:0000313" key="2">
    <source>
        <dbReference type="EMBL" id="KAJ1209133.1"/>
    </source>
</evidence>
<proteinExistence type="predicted"/>
<keyword evidence="3" id="KW-1185">Reference proteome</keyword>